<dbReference type="GO" id="GO:0036502">
    <property type="term" value="C:Derlin-1-VIMP complex"/>
    <property type="evidence" value="ECO:0007669"/>
    <property type="project" value="TreeGrafter"/>
</dbReference>
<dbReference type="OMA" id="IESWENM"/>
<dbReference type="PANTHER" id="PTHR28621:SF1">
    <property type="entry name" value="SELENOPROTEIN S"/>
    <property type="match status" value="1"/>
</dbReference>
<comment type="similarity">
    <text evidence="3">Belongs to the selenoprotein S family.</text>
</comment>
<name>A0A674NV37_TAKRU</name>
<dbReference type="Gene3D" id="6.10.250.2950">
    <property type="match status" value="1"/>
</dbReference>
<dbReference type="InParanoid" id="A0A674NV37"/>
<keyword evidence="9 11" id="KW-0472">Membrane</keyword>
<keyword evidence="4" id="KW-0963">Cytoplasm</keyword>
<dbReference type="InterPro" id="IPR009703">
    <property type="entry name" value="Selenoprotein_S"/>
</dbReference>
<dbReference type="Proteomes" id="UP000005226">
    <property type="component" value="Unplaced"/>
</dbReference>
<dbReference type="GO" id="GO:0036513">
    <property type="term" value="C:Derlin-1 retrotranslocation complex"/>
    <property type="evidence" value="ECO:0007669"/>
    <property type="project" value="TreeGrafter"/>
</dbReference>
<evidence type="ECO:0000256" key="1">
    <source>
        <dbReference type="ARBA" id="ARBA00004389"/>
    </source>
</evidence>
<accession>A0A674NV37</accession>
<dbReference type="AlphaFoldDB" id="A0A674NV37"/>
<feature type="compositionally biased region" description="Basic and acidic residues" evidence="10">
    <location>
        <begin position="95"/>
        <end position="111"/>
    </location>
</feature>
<comment type="subcellular location">
    <subcellularLocation>
        <location evidence="2">Cytoplasm</location>
    </subcellularLocation>
    <subcellularLocation>
        <location evidence="1">Endoplasmic reticulum membrane</location>
        <topology evidence="1">Single-pass membrane protein</topology>
    </subcellularLocation>
</comment>
<evidence type="ECO:0000256" key="11">
    <source>
        <dbReference type="SAM" id="Phobius"/>
    </source>
</evidence>
<keyword evidence="7" id="KW-0712">Selenocysteine</keyword>
<evidence type="ECO:0000256" key="2">
    <source>
        <dbReference type="ARBA" id="ARBA00004496"/>
    </source>
</evidence>
<evidence type="ECO:0000256" key="3">
    <source>
        <dbReference type="ARBA" id="ARBA00011034"/>
    </source>
</evidence>
<evidence type="ECO:0000256" key="8">
    <source>
        <dbReference type="ARBA" id="ARBA00022989"/>
    </source>
</evidence>
<evidence type="ECO:0000313" key="13">
    <source>
        <dbReference type="Proteomes" id="UP000005226"/>
    </source>
</evidence>
<evidence type="ECO:0000256" key="4">
    <source>
        <dbReference type="ARBA" id="ARBA00022490"/>
    </source>
</evidence>
<evidence type="ECO:0000256" key="9">
    <source>
        <dbReference type="ARBA" id="ARBA00023136"/>
    </source>
</evidence>
<reference evidence="12" key="3">
    <citation type="submission" date="2025-09" db="UniProtKB">
        <authorList>
            <consortium name="Ensembl"/>
        </authorList>
    </citation>
    <scope>IDENTIFICATION</scope>
</reference>
<evidence type="ECO:0000256" key="6">
    <source>
        <dbReference type="ARBA" id="ARBA00022824"/>
    </source>
</evidence>
<keyword evidence="6" id="KW-0256">Endoplasmic reticulum</keyword>
<dbReference type="Ensembl" id="ENSTRUT00000066525.1">
    <property type="protein sequence ID" value="ENSTRUP00000077339.1"/>
    <property type="gene ID" value="ENSTRUG00000031690.1"/>
</dbReference>
<feature type="transmembrane region" description="Helical" evidence="11">
    <location>
        <begin position="25"/>
        <end position="44"/>
    </location>
</feature>
<evidence type="ECO:0000256" key="10">
    <source>
        <dbReference type="SAM" id="MobiDB-lite"/>
    </source>
</evidence>
<dbReference type="Pfam" id="PF06936">
    <property type="entry name" value="Selenoprotein_S"/>
    <property type="match status" value="2"/>
</dbReference>
<dbReference type="GeneTree" id="ENSGT00940000166109"/>
<reference evidence="12" key="2">
    <citation type="submission" date="2025-08" db="UniProtKB">
        <authorList>
            <consortium name="Ensembl"/>
        </authorList>
    </citation>
    <scope>IDENTIFICATION</scope>
</reference>
<feature type="region of interest" description="Disordered" evidence="10">
    <location>
        <begin position="95"/>
        <end position="144"/>
    </location>
</feature>
<keyword evidence="13" id="KW-1185">Reference proteome</keyword>
<sequence>MDDDVLLSRKDPLGNTDLGSIVGELLSQFGWYLLLLCIVVYLLVQQLSRRRSSQEDPGSHRDAVLVARNQEAMEASRRRMQEELDAKAVVFREKQKEKEEERRKEKLDRLQHGKSFRAAARQSEAEDEASTSTVVRKPKPDRKPLRSGGISFSCYALHICGDFSVFNVFRLKTKAPLERINPLGCCVADYNPLTGQGGGSCSWRPGRRGPSSGG</sequence>
<dbReference type="GO" id="GO:0030968">
    <property type="term" value="P:endoplasmic reticulum unfolded protein response"/>
    <property type="evidence" value="ECO:0007669"/>
    <property type="project" value="TreeGrafter"/>
</dbReference>
<reference evidence="12" key="1">
    <citation type="journal article" date="2011" name="Genome Biol. Evol.">
        <title>Integration of the genetic map and genome assembly of fugu facilitates insights into distinct features of genome evolution in teleosts and mammals.</title>
        <authorList>
            <person name="Kai W."/>
            <person name="Kikuchi K."/>
            <person name="Tohari S."/>
            <person name="Chew A.K."/>
            <person name="Tay A."/>
            <person name="Fujiwara A."/>
            <person name="Hosoya S."/>
            <person name="Suetake H."/>
            <person name="Naruse K."/>
            <person name="Brenner S."/>
            <person name="Suzuki Y."/>
            <person name="Venkatesh B."/>
        </authorList>
    </citation>
    <scope>NUCLEOTIDE SEQUENCE [LARGE SCALE GENOMIC DNA]</scope>
</reference>
<protein>
    <submittedName>
        <fullName evidence="12">Selenoprotein S</fullName>
    </submittedName>
</protein>
<dbReference type="GO" id="GO:0030970">
    <property type="term" value="P:retrograde protein transport, ER to cytosol"/>
    <property type="evidence" value="ECO:0007669"/>
    <property type="project" value="TreeGrafter"/>
</dbReference>
<evidence type="ECO:0000256" key="7">
    <source>
        <dbReference type="ARBA" id="ARBA00022933"/>
    </source>
</evidence>
<evidence type="ECO:0000313" key="12">
    <source>
        <dbReference type="Ensembl" id="ENSTRUP00000077339.1"/>
    </source>
</evidence>
<dbReference type="PANTHER" id="PTHR28621">
    <property type="entry name" value="SELENOPROTEIN S"/>
    <property type="match status" value="1"/>
</dbReference>
<keyword evidence="5 11" id="KW-0812">Transmembrane</keyword>
<keyword evidence="8 11" id="KW-1133">Transmembrane helix</keyword>
<proteinExistence type="inferred from homology"/>
<gene>
    <name evidence="12" type="primary">selenos</name>
</gene>
<dbReference type="FunCoup" id="A0A674NV37">
    <property type="interactions" value="598"/>
</dbReference>
<organism evidence="12 13">
    <name type="scientific">Takifugu rubripes</name>
    <name type="common">Japanese pufferfish</name>
    <name type="synonym">Fugu rubripes</name>
    <dbReference type="NCBI Taxonomy" id="31033"/>
    <lineage>
        <taxon>Eukaryota</taxon>
        <taxon>Metazoa</taxon>
        <taxon>Chordata</taxon>
        <taxon>Craniata</taxon>
        <taxon>Vertebrata</taxon>
        <taxon>Euteleostomi</taxon>
        <taxon>Actinopterygii</taxon>
        <taxon>Neopterygii</taxon>
        <taxon>Teleostei</taxon>
        <taxon>Neoteleostei</taxon>
        <taxon>Acanthomorphata</taxon>
        <taxon>Eupercaria</taxon>
        <taxon>Tetraodontiformes</taxon>
        <taxon>Tetradontoidea</taxon>
        <taxon>Tetraodontidae</taxon>
        <taxon>Takifugu</taxon>
    </lineage>
</organism>
<evidence type="ECO:0000256" key="5">
    <source>
        <dbReference type="ARBA" id="ARBA00022692"/>
    </source>
</evidence>